<organism evidence="2 3">
    <name type="scientific">Tritrichomonas musculus</name>
    <dbReference type="NCBI Taxonomy" id="1915356"/>
    <lineage>
        <taxon>Eukaryota</taxon>
        <taxon>Metamonada</taxon>
        <taxon>Parabasalia</taxon>
        <taxon>Tritrichomonadida</taxon>
        <taxon>Tritrichomonadidae</taxon>
        <taxon>Tritrichomonas</taxon>
    </lineage>
</organism>
<sequence>MSADAIEKEIVICPANLAEPIDVQEEEQEKTGETNNQNNTENNSLDVKDSLCEGGRIIPPKFVEKKSINSLSEDERALIIANAKMVRLTAFQR</sequence>
<reference evidence="2 3" key="1">
    <citation type="submission" date="2024-04" db="EMBL/GenBank/DDBJ databases">
        <title>Tritrichomonas musculus Genome.</title>
        <authorList>
            <person name="Alves-Ferreira E."/>
            <person name="Grigg M."/>
            <person name="Lorenzi H."/>
            <person name="Galac M."/>
        </authorList>
    </citation>
    <scope>NUCLEOTIDE SEQUENCE [LARGE SCALE GENOMIC DNA]</scope>
    <source>
        <strain evidence="2 3">EAF2021</strain>
    </source>
</reference>
<evidence type="ECO:0000313" key="3">
    <source>
        <dbReference type="Proteomes" id="UP001470230"/>
    </source>
</evidence>
<feature type="compositionally biased region" description="Low complexity" evidence="1">
    <location>
        <begin position="33"/>
        <end position="43"/>
    </location>
</feature>
<protein>
    <submittedName>
        <fullName evidence="2">Uncharacterized protein</fullName>
    </submittedName>
</protein>
<name>A0ABR2HC15_9EUKA</name>
<proteinExistence type="predicted"/>
<feature type="region of interest" description="Disordered" evidence="1">
    <location>
        <begin position="19"/>
        <end position="48"/>
    </location>
</feature>
<accession>A0ABR2HC15</accession>
<comment type="caution">
    <text evidence="2">The sequence shown here is derived from an EMBL/GenBank/DDBJ whole genome shotgun (WGS) entry which is preliminary data.</text>
</comment>
<dbReference type="EMBL" id="JAPFFF010000033">
    <property type="protein sequence ID" value="KAK8844237.1"/>
    <property type="molecule type" value="Genomic_DNA"/>
</dbReference>
<dbReference type="Proteomes" id="UP001470230">
    <property type="component" value="Unassembled WGS sequence"/>
</dbReference>
<evidence type="ECO:0000313" key="2">
    <source>
        <dbReference type="EMBL" id="KAK8844237.1"/>
    </source>
</evidence>
<keyword evidence="3" id="KW-1185">Reference proteome</keyword>
<evidence type="ECO:0000256" key="1">
    <source>
        <dbReference type="SAM" id="MobiDB-lite"/>
    </source>
</evidence>
<gene>
    <name evidence="2" type="ORF">M9Y10_024448</name>
</gene>